<dbReference type="Proteomes" id="UP000094053">
    <property type="component" value="Unassembled WGS sequence"/>
</dbReference>
<dbReference type="Pfam" id="PF02771">
    <property type="entry name" value="Acyl-CoA_dh_N"/>
    <property type="match status" value="1"/>
</dbReference>
<dbReference type="Gene3D" id="1.10.540.10">
    <property type="entry name" value="Acyl-CoA dehydrogenase/oxidase, N-terminal domain"/>
    <property type="match status" value="1"/>
</dbReference>
<accession>A0A1E3RNM8</accession>
<dbReference type="InterPro" id="IPR009075">
    <property type="entry name" value="AcylCo_DH/oxidase_C"/>
</dbReference>
<keyword evidence="3 6" id="KW-0285">Flavoprotein</keyword>
<reference evidence="11" key="1">
    <citation type="submission" date="2016-09" db="EMBL/GenBank/DDBJ databases">
        <authorList>
            <person name="Greninger A.L."/>
            <person name="Jerome K.R."/>
            <person name="Mcnair B."/>
            <person name="Wallis C."/>
            <person name="Fang F."/>
        </authorList>
    </citation>
    <scope>NUCLEOTIDE SEQUENCE [LARGE SCALE GENOMIC DNA]</scope>
    <source>
        <strain evidence="11">M6</strain>
    </source>
</reference>
<feature type="domain" description="Acyl-CoA dehydrogenase/oxidase C-terminal" evidence="7">
    <location>
        <begin position="241"/>
        <end position="395"/>
    </location>
</feature>
<dbReference type="GO" id="GO:0005886">
    <property type="term" value="C:plasma membrane"/>
    <property type="evidence" value="ECO:0007669"/>
    <property type="project" value="TreeGrafter"/>
</dbReference>
<dbReference type="SUPFAM" id="SSF47203">
    <property type="entry name" value="Acyl-CoA dehydrogenase C-terminal domain-like"/>
    <property type="match status" value="1"/>
</dbReference>
<keyword evidence="5 6" id="KW-0560">Oxidoreductase</keyword>
<evidence type="ECO:0000313" key="11">
    <source>
        <dbReference type="Proteomes" id="UP000094053"/>
    </source>
</evidence>
<evidence type="ECO:0000256" key="6">
    <source>
        <dbReference type="RuleBase" id="RU362125"/>
    </source>
</evidence>
<feature type="domain" description="Acyl-CoA dehydrogenase/oxidase N-terminal" evidence="9">
    <location>
        <begin position="20"/>
        <end position="128"/>
    </location>
</feature>
<dbReference type="PANTHER" id="PTHR43292:SF3">
    <property type="entry name" value="ACYL-COA DEHYDROGENASE FADE29"/>
    <property type="match status" value="1"/>
</dbReference>
<dbReference type="RefSeq" id="WP_069412474.1">
    <property type="nucleotide sequence ID" value="NZ_JACKUL010000008.1"/>
</dbReference>
<proteinExistence type="inferred from homology"/>
<evidence type="ECO:0000313" key="10">
    <source>
        <dbReference type="EMBL" id="ODQ91451.1"/>
    </source>
</evidence>
<keyword evidence="11" id="KW-1185">Reference proteome</keyword>
<gene>
    <name evidence="10" type="ORF">BHQ18_04955</name>
</gene>
<dbReference type="GO" id="GO:0016627">
    <property type="term" value="F:oxidoreductase activity, acting on the CH-CH group of donors"/>
    <property type="evidence" value="ECO:0007669"/>
    <property type="project" value="InterPro"/>
</dbReference>
<dbReference type="InterPro" id="IPR037069">
    <property type="entry name" value="AcylCoA_DH/ox_N_sf"/>
</dbReference>
<comment type="caution">
    <text evidence="10">The sequence shown here is derived from an EMBL/GenBank/DDBJ whole genome shotgun (WGS) entry which is preliminary data.</text>
</comment>
<dbReference type="InterPro" id="IPR009100">
    <property type="entry name" value="AcylCoA_DH/oxidase_NM_dom_sf"/>
</dbReference>
<dbReference type="Gene3D" id="1.20.140.10">
    <property type="entry name" value="Butyryl-CoA Dehydrogenase, subunit A, domain 3"/>
    <property type="match status" value="1"/>
</dbReference>
<evidence type="ECO:0000256" key="1">
    <source>
        <dbReference type="ARBA" id="ARBA00001974"/>
    </source>
</evidence>
<evidence type="ECO:0000256" key="3">
    <source>
        <dbReference type="ARBA" id="ARBA00022630"/>
    </source>
</evidence>
<evidence type="ECO:0000256" key="2">
    <source>
        <dbReference type="ARBA" id="ARBA00009347"/>
    </source>
</evidence>
<sequence length="407" mass="44260">MSAPVDNAVVEYVAHVALYRQEFRRYLRELEVADQWRTAVFSSAEDGLAHDATMMARLHADGWNRYGWPEAAGGLGGNEIHRAVYYEELGHAMLPIPAQQWTLETLGPALIRFAPDLAATYMPGYLSGAEWWGQSFSEPESGSDLATLRTRAVDDGAGGFVVNGQKIWTSQGPTAKRLLALVRTGTPESRHRGLTMLMIDADAPGVTIRPIALASGRRELAEVFFDDVRVDRERVVGDVDGGWAVAMHLMQYERGMYGYAVLNKVLVELGRLREEMVTAGTTPAQRQRFAGVYVDVVAAQARTATTVRRLAAGEAVGADSSIDKLLFGRAEKKANDLILEITREQMIAGAATSGSAAGRGGAALDTARAEWWYSRAATVMGGTAEVQRGIIADHILGLPKESRGQRK</sequence>
<organism evidence="10 11">
    <name type="scientific">Mycolicibacterium flavescens</name>
    <name type="common">Mycobacterium flavescens</name>
    <dbReference type="NCBI Taxonomy" id="1776"/>
    <lineage>
        <taxon>Bacteria</taxon>
        <taxon>Bacillati</taxon>
        <taxon>Actinomycetota</taxon>
        <taxon>Actinomycetes</taxon>
        <taxon>Mycobacteriales</taxon>
        <taxon>Mycobacteriaceae</taxon>
        <taxon>Mycolicibacterium</taxon>
    </lineage>
</organism>
<dbReference type="PANTHER" id="PTHR43292">
    <property type="entry name" value="ACYL-COA DEHYDROGENASE"/>
    <property type="match status" value="1"/>
</dbReference>
<dbReference type="InterPro" id="IPR046373">
    <property type="entry name" value="Acyl-CoA_Oxase/DH_mid-dom_sf"/>
</dbReference>
<dbReference type="Pfam" id="PF02770">
    <property type="entry name" value="Acyl-CoA_dh_M"/>
    <property type="match status" value="1"/>
</dbReference>
<comment type="cofactor">
    <cofactor evidence="1 6">
        <name>FAD</name>
        <dbReference type="ChEBI" id="CHEBI:57692"/>
    </cofactor>
</comment>
<evidence type="ECO:0000259" key="9">
    <source>
        <dbReference type="Pfam" id="PF02771"/>
    </source>
</evidence>
<dbReference type="InterPro" id="IPR013786">
    <property type="entry name" value="AcylCoA_DH/ox_N"/>
</dbReference>
<dbReference type="InterPro" id="IPR036250">
    <property type="entry name" value="AcylCo_DH-like_C"/>
</dbReference>
<evidence type="ECO:0000259" key="8">
    <source>
        <dbReference type="Pfam" id="PF02770"/>
    </source>
</evidence>
<dbReference type="Gene3D" id="2.40.110.10">
    <property type="entry name" value="Butyryl-CoA Dehydrogenase, subunit A, domain 2"/>
    <property type="match status" value="1"/>
</dbReference>
<name>A0A1E3RNM8_MYCFV</name>
<dbReference type="SUPFAM" id="SSF56645">
    <property type="entry name" value="Acyl-CoA dehydrogenase NM domain-like"/>
    <property type="match status" value="1"/>
</dbReference>
<comment type="similarity">
    <text evidence="2 6">Belongs to the acyl-CoA dehydrogenase family.</text>
</comment>
<evidence type="ECO:0000259" key="7">
    <source>
        <dbReference type="Pfam" id="PF00441"/>
    </source>
</evidence>
<dbReference type="InterPro" id="IPR006091">
    <property type="entry name" value="Acyl-CoA_Oxase/DH_mid-dom"/>
</dbReference>
<dbReference type="AlphaFoldDB" id="A0A1E3RNM8"/>
<protein>
    <submittedName>
        <fullName evidence="10">Acyl-CoA dehydrogenase</fullName>
    </submittedName>
</protein>
<dbReference type="Pfam" id="PF00441">
    <property type="entry name" value="Acyl-CoA_dh_1"/>
    <property type="match status" value="1"/>
</dbReference>
<evidence type="ECO:0000256" key="5">
    <source>
        <dbReference type="ARBA" id="ARBA00023002"/>
    </source>
</evidence>
<keyword evidence="4 6" id="KW-0274">FAD</keyword>
<evidence type="ECO:0000256" key="4">
    <source>
        <dbReference type="ARBA" id="ARBA00022827"/>
    </source>
</evidence>
<dbReference type="EMBL" id="MIHA01000003">
    <property type="protein sequence ID" value="ODQ91451.1"/>
    <property type="molecule type" value="Genomic_DNA"/>
</dbReference>
<feature type="domain" description="Acyl-CoA oxidase/dehydrogenase middle" evidence="8">
    <location>
        <begin position="135"/>
        <end position="228"/>
    </location>
</feature>
<dbReference type="STRING" id="1776.BHQ18_04955"/>
<dbReference type="InterPro" id="IPR052161">
    <property type="entry name" value="Mycobact_Acyl-CoA_DH"/>
</dbReference>
<dbReference type="GO" id="GO:0050660">
    <property type="term" value="F:flavin adenine dinucleotide binding"/>
    <property type="evidence" value="ECO:0007669"/>
    <property type="project" value="InterPro"/>
</dbReference>